<dbReference type="GO" id="GO:0004535">
    <property type="term" value="F:poly(A)-specific ribonuclease activity"/>
    <property type="evidence" value="ECO:0007669"/>
    <property type="project" value="UniProtKB-ARBA"/>
</dbReference>
<protein>
    <recommendedName>
        <fullName evidence="12">2',5'-phosphodiesterase 12</fullName>
    </recommendedName>
    <alternativeName>
        <fullName evidence="13">Mitochondrial deadenylase</fullName>
    </alternativeName>
</protein>
<gene>
    <name evidence="16" type="ORF">RN001_007467</name>
</gene>
<feature type="domain" description="2',5'-phosphodiesterase 12-like N-terminal" evidence="15">
    <location>
        <begin position="121"/>
        <end position="209"/>
    </location>
</feature>
<dbReference type="Pfam" id="PF21171">
    <property type="entry name" value="PDE12-like_N"/>
    <property type="match status" value="1"/>
</dbReference>
<evidence type="ECO:0000256" key="3">
    <source>
        <dbReference type="ARBA" id="ARBA00022553"/>
    </source>
</evidence>
<dbReference type="SUPFAM" id="SSF56219">
    <property type="entry name" value="DNase I-like"/>
    <property type="match status" value="1"/>
</dbReference>
<keyword evidence="4" id="KW-0507">mRNA processing</keyword>
<dbReference type="GO" id="GO:0006397">
    <property type="term" value="P:mRNA processing"/>
    <property type="evidence" value="ECO:0007669"/>
    <property type="project" value="UniProtKB-KW"/>
</dbReference>
<keyword evidence="11" id="KW-0496">Mitochondrion</keyword>
<dbReference type="Pfam" id="PF03372">
    <property type="entry name" value="Exo_endo_phos"/>
    <property type="match status" value="1"/>
</dbReference>
<evidence type="ECO:0000256" key="6">
    <source>
        <dbReference type="ARBA" id="ARBA00022723"/>
    </source>
</evidence>
<dbReference type="InterPro" id="IPR036691">
    <property type="entry name" value="Endo/exonu/phosph_ase_sf"/>
</dbReference>
<keyword evidence="7" id="KW-0378">Hydrolase</keyword>
<evidence type="ECO:0000313" key="17">
    <source>
        <dbReference type="Proteomes" id="UP001353858"/>
    </source>
</evidence>
<evidence type="ECO:0000259" key="14">
    <source>
        <dbReference type="Pfam" id="PF03372"/>
    </source>
</evidence>
<dbReference type="InterPro" id="IPR048821">
    <property type="entry name" value="PDE12-like_N"/>
</dbReference>
<keyword evidence="5" id="KW-0540">Nuclease</keyword>
<dbReference type="AlphaFoldDB" id="A0AAN7PD54"/>
<evidence type="ECO:0000256" key="8">
    <source>
        <dbReference type="ARBA" id="ARBA00022839"/>
    </source>
</evidence>
<evidence type="ECO:0000256" key="7">
    <source>
        <dbReference type="ARBA" id="ARBA00022801"/>
    </source>
</evidence>
<evidence type="ECO:0000256" key="12">
    <source>
        <dbReference type="ARBA" id="ARBA00072755"/>
    </source>
</evidence>
<evidence type="ECO:0000256" key="13">
    <source>
        <dbReference type="ARBA" id="ARBA00083541"/>
    </source>
</evidence>
<dbReference type="Proteomes" id="UP001353858">
    <property type="component" value="Unassembled WGS sequence"/>
</dbReference>
<dbReference type="GO" id="GO:0005759">
    <property type="term" value="C:mitochondrial matrix"/>
    <property type="evidence" value="ECO:0007669"/>
    <property type="project" value="UniProtKB-SubCell"/>
</dbReference>
<evidence type="ECO:0000313" key="16">
    <source>
        <dbReference type="EMBL" id="KAK4879321.1"/>
    </source>
</evidence>
<keyword evidence="9" id="KW-0460">Magnesium</keyword>
<feature type="domain" description="Endonuclease/exonuclease/phosphatase" evidence="14">
    <location>
        <begin position="239"/>
        <end position="545"/>
    </location>
</feature>
<name>A0AAN7PD54_9COLE</name>
<evidence type="ECO:0000256" key="10">
    <source>
        <dbReference type="ARBA" id="ARBA00022946"/>
    </source>
</evidence>
<dbReference type="FunFam" id="3.60.10.10:FF:000018">
    <property type="entry name" value="2',5'-phosphodiesterase 12"/>
    <property type="match status" value="1"/>
</dbReference>
<evidence type="ECO:0000256" key="2">
    <source>
        <dbReference type="ARBA" id="ARBA00004305"/>
    </source>
</evidence>
<keyword evidence="3" id="KW-0597">Phosphoprotein</keyword>
<organism evidence="16 17">
    <name type="scientific">Aquatica leii</name>
    <dbReference type="NCBI Taxonomy" id="1421715"/>
    <lineage>
        <taxon>Eukaryota</taxon>
        <taxon>Metazoa</taxon>
        <taxon>Ecdysozoa</taxon>
        <taxon>Arthropoda</taxon>
        <taxon>Hexapoda</taxon>
        <taxon>Insecta</taxon>
        <taxon>Pterygota</taxon>
        <taxon>Neoptera</taxon>
        <taxon>Endopterygota</taxon>
        <taxon>Coleoptera</taxon>
        <taxon>Polyphaga</taxon>
        <taxon>Elateriformia</taxon>
        <taxon>Elateroidea</taxon>
        <taxon>Lampyridae</taxon>
        <taxon>Luciolinae</taxon>
        <taxon>Aquatica</taxon>
    </lineage>
</organism>
<dbReference type="InterPro" id="IPR050410">
    <property type="entry name" value="CCR4/nocturin_mRNA_transcr"/>
</dbReference>
<reference evidence="17" key="1">
    <citation type="submission" date="2023-01" db="EMBL/GenBank/DDBJ databases">
        <title>Key to firefly adult light organ development and bioluminescence: homeobox transcription factors regulate luciferase expression and transportation to peroxisome.</title>
        <authorList>
            <person name="Fu X."/>
        </authorList>
    </citation>
    <scope>NUCLEOTIDE SEQUENCE [LARGE SCALE GENOMIC DNA]</scope>
</reference>
<dbReference type="GO" id="GO:0000288">
    <property type="term" value="P:nuclear-transcribed mRNA catabolic process, deadenylation-dependent decay"/>
    <property type="evidence" value="ECO:0007669"/>
    <property type="project" value="TreeGrafter"/>
</dbReference>
<keyword evidence="10" id="KW-0809">Transit peptide</keyword>
<dbReference type="InterPro" id="IPR005135">
    <property type="entry name" value="Endo/exonuclease/phosphatase"/>
</dbReference>
<evidence type="ECO:0000259" key="15">
    <source>
        <dbReference type="Pfam" id="PF21171"/>
    </source>
</evidence>
<comment type="cofactor">
    <cofactor evidence="1">
        <name>Mg(2+)</name>
        <dbReference type="ChEBI" id="CHEBI:18420"/>
    </cofactor>
</comment>
<dbReference type="PANTHER" id="PTHR12121">
    <property type="entry name" value="CARBON CATABOLITE REPRESSOR PROTEIN 4"/>
    <property type="match status" value="1"/>
</dbReference>
<evidence type="ECO:0000256" key="1">
    <source>
        <dbReference type="ARBA" id="ARBA00001946"/>
    </source>
</evidence>
<keyword evidence="8" id="KW-0269">Exonuclease</keyword>
<keyword evidence="17" id="KW-1185">Reference proteome</keyword>
<evidence type="ECO:0000256" key="9">
    <source>
        <dbReference type="ARBA" id="ARBA00022842"/>
    </source>
</evidence>
<keyword evidence="6" id="KW-0479">Metal-binding</keyword>
<dbReference type="GO" id="GO:0046872">
    <property type="term" value="F:metal ion binding"/>
    <property type="evidence" value="ECO:0007669"/>
    <property type="project" value="UniProtKB-KW"/>
</dbReference>
<dbReference type="PANTHER" id="PTHR12121:SF37">
    <property type="entry name" value="2',5'-PHOSPHODIESTERASE 12"/>
    <property type="match status" value="1"/>
</dbReference>
<comment type="subcellular location">
    <subcellularLocation>
        <location evidence="2">Mitochondrion matrix</location>
    </subcellularLocation>
</comment>
<evidence type="ECO:0000256" key="4">
    <source>
        <dbReference type="ARBA" id="ARBA00022664"/>
    </source>
</evidence>
<comment type="caution">
    <text evidence="16">The sequence shown here is derived from an EMBL/GenBank/DDBJ whole genome shotgun (WGS) entry which is preliminary data.</text>
</comment>
<accession>A0AAN7PD54</accession>
<evidence type="ECO:0000256" key="11">
    <source>
        <dbReference type="ARBA" id="ARBA00023128"/>
    </source>
</evidence>
<sequence length="555" mass="63204">MDKAYLRPLNETNQFQISFQYTSSTTRVNRQFNFCRQLDETISTFLSRVTTNVEKVVNKKRAKKKSDTTVLPEVAIEVKLLANKVPIDTERTCRDVFINNPSNDLTLSVIDTDFLIILNSPWINNITLPRSIMANFPVYPSKFEADLTDKHLSEFNWYKSDNKINWTLVGKDFVYTPSNSDINSYLKLTCLPRNDQSVGPVIETVSEVQIEASPGYCPFETRHQFTKEKMSGNQFRVVSYNILADLYTDSEFSRNTLFPYCPAYALNMDYRKQLILKELIGYNADIICLQELDKKVHLNDIEPVFNSLNYSSVLHLKGGIVAEGLGCIFNNDRFRIIESNSMVYGEQVNKDPLFADIWEKISNNPKLAERFTERSTVIGTVVLECKDNKEIVLVANTHLYFHPDSDHIRLLQGGIAIRYLVALLNNLQNKTGKRVSLIFCGDFNSVPECGIYQLYTTGLVREDFIDWKSNAEEAVEGLNLNQPLPIGSACGTPKFTNYTSGFADCLDYIYYTKDNLEVVQIIPLPSNEELTEHVALPSIVQPSDHIALVADLKWS</sequence>
<dbReference type="EMBL" id="JARPUR010000003">
    <property type="protein sequence ID" value="KAK4879321.1"/>
    <property type="molecule type" value="Genomic_DNA"/>
</dbReference>
<dbReference type="Gene3D" id="3.60.10.10">
    <property type="entry name" value="Endonuclease/exonuclease/phosphatase"/>
    <property type="match status" value="1"/>
</dbReference>
<proteinExistence type="predicted"/>
<evidence type="ECO:0000256" key="5">
    <source>
        <dbReference type="ARBA" id="ARBA00022722"/>
    </source>
</evidence>